<reference evidence="2 3" key="1">
    <citation type="submission" date="2016-03" db="EMBL/GenBank/DDBJ databases">
        <title>Genome sequence of Providencia stuartii strain, isolated from the salivary glands of larval Lucilia sericata.</title>
        <authorList>
            <person name="Yuan Y."/>
            <person name="Zhang Y."/>
            <person name="Fu S."/>
            <person name="Crippen T.L."/>
            <person name="Visi D."/>
            <person name="Benbow M.E."/>
            <person name="Allen M."/>
            <person name="Tomberlin J.K."/>
            <person name="Sze S.-H."/>
            <person name="Tarone A.M."/>
        </authorList>
    </citation>
    <scope>NUCLEOTIDE SEQUENCE [LARGE SCALE GENOMIC DNA]</scope>
    <source>
        <strain evidence="2 3">Crippen</strain>
    </source>
</reference>
<evidence type="ECO:0000313" key="3">
    <source>
        <dbReference type="Proteomes" id="UP000179588"/>
    </source>
</evidence>
<accession>A0A1S1HR46</accession>
<dbReference type="Gene3D" id="3.40.630.30">
    <property type="match status" value="1"/>
</dbReference>
<dbReference type="EMBL" id="LVIE01000168">
    <property type="protein sequence ID" value="OHT23881.1"/>
    <property type="molecule type" value="Genomic_DNA"/>
</dbReference>
<keyword evidence="2" id="KW-0808">Transferase</keyword>
<dbReference type="InterPro" id="IPR053144">
    <property type="entry name" value="Acetyltransferase_Butenolide"/>
</dbReference>
<name>A0A1S1HR46_PROST</name>
<dbReference type="PANTHER" id="PTHR43233">
    <property type="entry name" value="FAMILY N-ACETYLTRANSFERASE, PUTATIVE (AFU_ORTHOLOGUE AFUA_6G03350)-RELATED"/>
    <property type="match status" value="1"/>
</dbReference>
<dbReference type="AlphaFoldDB" id="A0A1S1HR46"/>
<evidence type="ECO:0000259" key="1">
    <source>
        <dbReference type="PROSITE" id="PS51186"/>
    </source>
</evidence>
<dbReference type="Pfam" id="PF13508">
    <property type="entry name" value="Acetyltransf_7"/>
    <property type="match status" value="1"/>
</dbReference>
<comment type="caution">
    <text evidence="2">The sequence shown here is derived from an EMBL/GenBank/DDBJ whole genome shotgun (WGS) entry which is preliminary data.</text>
</comment>
<dbReference type="InterPro" id="IPR000182">
    <property type="entry name" value="GNAT_dom"/>
</dbReference>
<dbReference type="SUPFAM" id="SSF55729">
    <property type="entry name" value="Acyl-CoA N-acyltransferases (Nat)"/>
    <property type="match status" value="1"/>
</dbReference>
<dbReference type="Proteomes" id="UP000179588">
    <property type="component" value="Unassembled WGS sequence"/>
</dbReference>
<evidence type="ECO:0000313" key="2">
    <source>
        <dbReference type="EMBL" id="OHT23881.1"/>
    </source>
</evidence>
<protein>
    <submittedName>
        <fullName evidence="2">Histone acetyltransferase</fullName>
    </submittedName>
</protein>
<feature type="domain" description="N-acetyltransferase" evidence="1">
    <location>
        <begin position="18"/>
        <end position="152"/>
    </location>
</feature>
<sequence>MSPSFESYLHPTLSNCFITTNPHNMDITAIHQFLTHSTWAAGISRETVQLSITNSLCFGLFKDDKQIGFARLVTDYATFGYLCDVYIVEEWRNHKLSRWLVECCQQHPLTQRLRRIMLVTSTASWLYEKVGYRPVKQENFVWQIVRPDIYKQ</sequence>
<dbReference type="CDD" id="cd04301">
    <property type="entry name" value="NAT_SF"/>
    <property type="match status" value="1"/>
</dbReference>
<dbReference type="InterPro" id="IPR016181">
    <property type="entry name" value="Acyl_CoA_acyltransferase"/>
</dbReference>
<organism evidence="2 3">
    <name type="scientific">Providencia stuartii</name>
    <dbReference type="NCBI Taxonomy" id="588"/>
    <lineage>
        <taxon>Bacteria</taxon>
        <taxon>Pseudomonadati</taxon>
        <taxon>Pseudomonadota</taxon>
        <taxon>Gammaproteobacteria</taxon>
        <taxon>Enterobacterales</taxon>
        <taxon>Morganellaceae</taxon>
        <taxon>Providencia</taxon>
    </lineage>
</organism>
<proteinExistence type="predicted"/>
<gene>
    <name evidence="2" type="ORF">A3Q29_04165</name>
</gene>
<keyword evidence="3" id="KW-1185">Reference proteome</keyword>
<dbReference type="PROSITE" id="PS51186">
    <property type="entry name" value="GNAT"/>
    <property type="match status" value="1"/>
</dbReference>
<dbReference type="PANTHER" id="PTHR43233:SF1">
    <property type="entry name" value="FAMILY N-ACETYLTRANSFERASE, PUTATIVE (AFU_ORTHOLOGUE AFUA_6G03350)-RELATED"/>
    <property type="match status" value="1"/>
</dbReference>
<dbReference type="GO" id="GO:0016747">
    <property type="term" value="F:acyltransferase activity, transferring groups other than amino-acyl groups"/>
    <property type="evidence" value="ECO:0007669"/>
    <property type="project" value="InterPro"/>
</dbReference>